<evidence type="ECO:0000256" key="1">
    <source>
        <dbReference type="SAM" id="MobiDB-lite"/>
    </source>
</evidence>
<dbReference type="STRING" id="134849.SAMN05443668_103569"/>
<accession>A0A1M7PPW2</accession>
<dbReference type="EMBL" id="FRCS01000003">
    <property type="protein sequence ID" value="SHN19379.1"/>
    <property type="molecule type" value="Genomic_DNA"/>
</dbReference>
<evidence type="ECO:0000313" key="3">
    <source>
        <dbReference type="Proteomes" id="UP000184440"/>
    </source>
</evidence>
<reference evidence="2 3" key="1">
    <citation type="submission" date="2016-11" db="EMBL/GenBank/DDBJ databases">
        <authorList>
            <person name="Jaros S."/>
            <person name="Januszkiewicz K."/>
            <person name="Wedrychowicz H."/>
        </authorList>
    </citation>
    <scope>NUCLEOTIDE SEQUENCE [LARGE SCALE GENOMIC DNA]</scope>
    <source>
        <strain evidence="2 3">DSM 46144</strain>
    </source>
</reference>
<dbReference type="RefSeq" id="WP_143175177.1">
    <property type="nucleotide sequence ID" value="NZ_FRCS01000003.1"/>
</dbReference>
<keyword evidence="3" id="KW-1185">Reference proteome</keyword>
<feature type="region of interest" description="Disordered" evidence="1">
    <location>
        <begin position="446"/>
        <end position="496"/>
    </location>
</feature>
<dbReference type="AlphaFoldDB" id="A0A1M7PPW2"/>
<organism evidence="2 3">
    <name type="scientific">Cryptosporangium aurantiacum</name>
    <dbReference type="NCBI Taxonomy" id="134849"/>
    <lineage>
        <taxon>Bacteria</taxon>
        <taxon>Bacillati</taxon>
        <taxon>Actinomycetota</taxon>
        <taxon>Actinomycetes</taxon>
        <taxon>Cryptosporangiales</taxon>
        <taxon>Cryptosporangiaceae</taxon>
        <taxon>Cryptosporangium</taxon>
    </lineage>
</organism>
<name>A0A1M7PPW2_9ACTN</name>
<evidence type="ECO:0000313" key="2">
    <source>
        <dbReference type="EMBL" id="SHN19379.1"/>
    </source>
</evidence>
<dbReference type="Proteomes" id="UP000184440">
    <property type="component" value="Unassembled WGS sequence"/>
</dbReference>
<gene>
    <name evidence="2" type="ORF">SAMN05443668_103569</name>
</gene>
<sequence length="496" mass="53452">MTYGELLSGAHREMATALRQQTDLVEVRDVLRLAASRDRLNRGAVRILQTFAIAPTTPLAHREDHVSSVDDHELADIEALRARIGAFTQTASVSAFLHELTIEDGQFSRPPAVASLLRASDYVGAAWDLLDSHVTAPRSADPEPYRALRGRDNARIILADAAMAVSTYYAAHEAIVPGLARGIARHLGRPAGTFEELDDVGRVAWLTSSLGVEGRRGRTRIRSAAGRVLDRLRPIARGAVDQVTVYTSPRVEPPRSPSELSRAAAEYSRWLHENASELTATDLRIAVSVASRFTHLAGVVHPSLAAPCAQAVNAWRACYHRLTHVATIHASPDRNGGGVALARGVSEVLSELQSNPRSRPAWQGAAADGLRHVLRFARVIEGSLFAGRDAGHLFSRREPSPDASTSTALAWRAPDSAGGRVEDVQLALRAALRALVAGVVPRLRADGGGFDRAPTAEDFPLTQRSLNAPLLPVPPSAGTRRFKESSTSARTRRRSA</sequence>
<proteinExistence type="predicted"/>
<protein>
    <submittedName>
        <fullName evidence="2">Uncharacterized protein</fullName>
    </submittedName>
</protein>